<feature type="binding site" evidence="1">
    <location>
        <position position="76"/>
    </location>
    <ligand>
        <name>Zn(2+)</name>
        <dbReference type="ChEBI" id="CHEBI:29105"/>
        <label>1</label>
    </ligand>
</feature>
<dbReference type="PIRSF" id="PIRSF039004">
    <property type="entry name" value="ADE_EF_0837"/>
    <property type="match status" value="1"/>
</dbReference>
<dbReference type="InterPro" id="IPR047601">
    <property type="entry name" value="EF_0837-like"/>
</dbReference>
<dbReference type="EMBL" id="AGIP01000019">
    <property type="protein sequence ID" value="EHB54254.1"/>
    <property type="molecule type" value="Genomic_DNA"/>
</dbReference>
<evidence type="ECO:0000256" key="2">
    <source>
        <dbReference type="PIRSR" id="PIRSR039004-2"/>
    </source>
</evidence>
<proteinExistence type="predicted"/>
<dbReference type="NCBIfam" id="NF006689">
    <property type="entry name" value="PRK09237.1"/>
    <property type="match status" value="1"/>
</dbReference>
<dbReference type="Proteomes" id="UP000003891">
    <property type="component" value="Unassembled WGS sequence"/>
</dbReference>
<dbReference type="InterPro" id="IPR011059">
    <property type="entry name" value="Metal-dep_hydrolase_composite"/>
</dbReference>
<dbReference type="PANTHER" id="PTHR42717:SF1">
    <property type="entry name" value="IMIDAZOLONEPROPIONASE AND RELATED AMIDOHYDROLASES"/>
    <property type="match status" value="1"/>
</dbReference>
<protein>
    <submittedName>
        <fullName evidence="4">Dihydroorotase</fullName>
    </submittedName>
</protein>
<organism evidence="4 5">
    <name type="scientific">Paenibacillus lactis 154</name>
    <dbReference type="NCBI Taxonomy" id="743719"/>
    <lineage>
        <taxon>Bacteria</taxon>
        <taxon>Bacillati</taxon>
        <taxon>Bacillota</taxon>
        <taxon>Bacilli</taxon>
        <taxon>Bacillales</taxon>
        <taxon>Paenibacillaceae</taxon>
        <taxon>Paenibacillus</taxon>
    </lineage>
</organism>
<sequence>MPQEKAEILPGEGVMRMKQRFVLRNVRTVHEEEPFDIVIENGFITELAAANTAAGEDGFDGTGLYVSSGWIDMHVHAVAKLEPYGDAIDEIGVKQGVATIVDAGSCGADDIGDLAAEVARSKTNVFAFLNISRIGLQRIDELSRLEWIDQGKAVKAARSYPDFIVGLKARISQSVVKDNGVEPLRRARELSGRTSLPIMVHIGSGPPPVNEVLDLLQEGDIVTHYLNGKKNNLFDPDGKPIPSLVKAIERGVHMDVGHGTASFSFQVAEFAKDHGIEPGTISSDIYRGNRINGPVYSLASVMTKFLYLGYSLQEVISAVTVKAAAWLKRPELGRIHVGDAAHLTLFAVRQGPQSLTDSEGETRIADRYIEPKGVVVNGSFTAC</sequence>
<dbReference type="GO" id="GO:0046872">
    <property type="term" value="F:metal ion binding"/>
    <property type="evidence" value="ECO:0007669"/>
    <property type="project" value="UniProtKB-KW"/>
</dbReference>
<evidence type="ECO:0000313" key="5">
    <source>
        <dbReference type="Proteomes" id="UP000003891"/>
    </source>
</evidence>
<reference evidence="4 5" key="1">
    <citation type="submission" date="2011-09" db="EMBL/GenBank/DDBJ databases">
        <title>The draft genome of Paenibacillus lactis 154.</title>
        <authorList>
            <consortium name="US DOE Joint Genome Institute (JGI-PGF)"/>
            <person name="Lucas S."/>
            <person name="Han J."/>
            <person name="Lapidus A."/>
            <person name="Cheng J.-F."/>
            <person name="Goodwin L."/>
            <person name="Pitluck S."/>
            <person name="Peters L."/>
            <person name="Land M.L."/>
            <person name="Hauser L."/>
            <person name="Siebers A."/>
            <person name="Thelen M."/>
            <person name="Hugenholtz P."/>
            <person name="Allgaier M."/>
            <person name="Woyke T.J."/>
        </authorList>
    </citation>
    <scope>NUCLEOTIDE SEQUENCE [LARGE SCALE GENOMIC DNA]</scope>
    <source>
        <strain evidence="4 5">154</strain>
    </source>
</reference>
<accession>G4HN92</accession>
<feature type="binding site" evidence="1">
    <location>
        <position position="224"/>
    </location>
    <ligand>
        <name>Zn(2+)</name>
        <dbReference type="ChEBI" id="CHEBI:29105"/>
        <label>2</label>
    </ligand>
</feature>
<evidence type="ECO:0000256" key="3">
    <source>
        <dbReference type="PIRSR" id="PIRSR039004-3"/>
    </source>
</evidence>
<feature type="binding site" description="via carbamate group" evidence="1">
    <location>
        <position position="168"/>
    </location>
    <ligand>
        <name>Zn(2+)</name>
        <dbReference type="ChEBI" id="CHEBI:29105"/>
        <label>2</label>
    </ligand>
</feature>
<dbReference type="SUPFAM" id="SSF51338">
    <property type="entry name" value="Composite domain of metallo-dependent hydrolases"/>
    <property type="match status" value="1"/>
</dbReference>
<feature type="binding site" evidence="1">
    <location>
        <position position="201"/>
    </location>
    <ligand>
        <name>Zn(2+)</name>
        <dbReference type="ChEBI" id="CHEBI:29105"/>
        <label>2</label>
    </ligand>
</feature>
<dbReference type="AlphaFoldDB" id="G4HN92"/>
<dbReference type="SUPFAM" id="SSF51556">
    <property type="entry name" value="Metallo-dependent hydrolases"/>
    <property type="match status" value="1"/>
</dbReference>
<feature type="binding site" description="via carbamate group" evidence="1">
    <location>
        <position position="168"/>
    </location>
    <ligand>
        <name>Zn(2+)</name>
        <dbReference type="ChEBI" id="CHEBI:29105"/>
        <label>1</label>
    </ligand>
</feature>
<dbReference type="InterPro" id="IPR032466">
    <property type="entry name" value="Metal_Hydrolase"/>
</dbReference>
<feature type="binding site" evidence="1">
    <location>
        <position position="284"/>
    </location>
    <ligand>
        <name>Zn(2+)</name>
        <dbReference type="ChEBI" id="CHEBI:29105"/>
        <label>1</label>
    </ligand>
</feature>
<evidence type="ECO:0000313" key="4">
    <source>
        <dbReference type="EMBL" id="EHB54254.1"/>
    </source>
</evidence>
<dbReference type="Pfam" id="PF22647">
    <property type="entry name" value="EF_0837-like_N"/>
    <property type="match status" value="1"/>
</dbReference>
<name>G4HN92_9BACL</name>
<dbReference type="Gene3D" id="3.20.20.140">
    <property type="entry name" value="Metal-dependent hydrolases"/>
    <property type="match status" value="1"/>
</dbReference>
<dbReference type="NCBIfam" id="TIGR03583">
    <property type="entry name" value="EF_0837"/>
    <property type="match status" value="1"/>
</dbReference>
<dbReference type="PANTHER" id="PTHR42717">
    <property type="entry name" value="DIHYDROOROTASE-RELATED"/>
    <property type="match status" value="1"/>
</dbReference>
<dbReference type="Gene3D" id="2.30.40.10">
    <property type="entry name" value="Urease, subunit C, domain 1"/>
    <property type="match status" value="1"/>
</dbReference>
<feature type="site" description="Transition state stabilizer" evidence="3">
    <location>
        <position position="170"/>
    </location>
</feature>
<dbReference type="GO" id="GO:0016810">
    <property type="term" value="F:hydrolase activity, acting on carbon-nitrogen (but not peptide) bonds"/>
    <property type="evidence" value="ECO:0007669"/>
    <property type="project" value="InterPro"/>
</dbReference>
<feature type="modified residue" description="N6-carboxylysine" evidence="2">
    <location>
        <position position="168"/>
    </location>
</feature>
<dbReference type="STRING" id="743719.PaelaDRAFT_5453"/>
<feature type="binding site" evidence="1">
    <location>
        <position position="74"/>
    </location>
    <ligand>
        <name>Zn(2+)</name>
        <dbReference type="ChEBI" id="CHEBI:29105"/>
        <label>1</label>
    </ligand>
</feature>
<evidence type="ECO:0000256" key="1">
    <source>
        <dbReference type="PIRSR" id="PIRSR039004-1"/>
    </source>
</evidence>
<dbReference type="PATRIC" id="fig|743719.3.peg.5561"/>
<keyword evidence="1" id="KW-0479">Metal-binding</keyword>
<keyword evidence="1" id="KW-0862">Zinc</keyword>
<dbReference type="InterPro" id="IPR020043">
    <property type="entry name" value="Deacetylase_Atu3266-like"/>
</dbReference>
<dbReference type="eggNOG" id="COG3964">
    <property type="taxonomic scope" value="Bacteria"/>
</dbReference>
<gene>
    <name evidence="4" type="ORF">PaelaDRAFT_5453</name>
</gene>
<dbReference type="GO" id="GO:0019213">
    <property type="term" value="F:deacetylase activity"/>
    <property type="evidence" value="ECO:0007669"/>
    <property type="project" value="InterPro"/>
</dbReference>